<dbReference type="InterPro" id="IPR023796">
    <property type="entry name" value="Serpin_dom"/>
</dbReference>
<evidence type="ECO:0000256" key="1">
    <source>
        <dbReference type="ARBA" id="ARBA00009500"/>
    </source>
</evidence>
<dbReference type="InterPro" id="IPR000215">
    <property type="entry name" value="Serpin_fam"/>
</dbReference>
<dbReference type="Pfam" id="PF00079">
    <property type="entry name" value="Serpin"/>
    <property type="match status" value="1"/>
</dbReference>
<dbReference type="GO" id="GO:0004867">
    <property type="term" value="F:serine-type endopeptidase inhibitor activity"/>
    <property type="evidence" value="ECO:0007669"/>
    <property type="project" value="InterPro"/>
</dbReference>
<comment type="caution">
    <text evidence="5">The sequence shown here is derived from an EMBL/GenBank/DDBJ whole genome shotgun (WGS) entry which is preliminary data.</text>
</comment>
<dbReference type="InterPro" id="IPR042185">
    <property type="entry name" value="Serpin_sf_2"/>
</dbReference>
<dbReference type="AlphaFoldDB" id="A0A835C3L9"/>
<dbReference type="OrthoDB" id="1063785at2759"/>
<gene>
    <name evidence="5" type="ORF">HU200_024851</name>
</gene>
<accession>A0A835C3L9</accession>
<dbReference type="SMART" id="SM00093">
    <property type="entry name" value="SERPIN"/>
    <property type="match status" value="1"/>
</dbReference>
<reference evidence="5" key="1">
    <citation type="submission" date="2020-07" db="EMBL/GenBank/DDBJ databases">
        <title>Genome sequence and genetic diversity analysis of an under-domesticated orphan crop, white fonio (Digitaria exilis).</title>
        <authorList>
            <person name="Bennetzen J.L."/>
            <person name="Chen S."/>
            <person name="Ma X."/>
            <person name="Wang X."/>
            <person name="Yssel A.E.J."/>
            <person name="Chaluvadi S.R."/>
            <person name="Johnson M."/>
            <person name="Gangashetty P."/>
            <person name="Hamidou F."/>
            <person name="Sanogo M.D."/>
            <person name="Zwaenepoel A."/>
            <person name="Wallace J."/>
            <person name="Van De Peer Y."/>
            <person name="Van Deynze A."/>
        </authorList>
    </citation>
    <scope>NUCLEOTIDE SEQUENCE</scope>
    <source>
        <tissue evidence="5">Leaves</tissue>
    </source>
</reference>
<dbReference type="PANTHER" id="PTHR11461">
    <property type="entry name" value="SERINE PROTEASE INHIBITOR, SERPIN"/>
    <property type="match status" value="1"/>
</dbReference>
<dbReference type="InterPro" id="IPR036186">
    <property type="entry name" value="Serpin_sf"/>
</dbReference>
<evidence type="ECO:0000313" key="5">
    <source>
        <dbReference type="EMBL" id="KAF8720077.1"/>
    </source>
</evidence>
<dbReference type="Gene3D" id="3.30.497.10">
    <property type="entry name" value="Antithrombin, subunit I, domain 2"/>
    <property type="match status" value="1"/>
</dbReference>
<dbReference type="InterPro" id="IPR042178">
    <property type="entry name" value="Serpin_sf_1"/>
</dbReference>
<dbReference type="GO" id="GO:0005615">
    <property type="term" value="C:extracellular space"/>
    <property type="evidence" value="ECO:0007669"/>
    <property type="project" value="InterPro"/>
</dbReference>
<dbReference type="SUPFAM" id="SSF56574">
    <property type="entry name" value="Serpins"/>
    <property type="match status" value="1"/>
</dbReference>
<dbReference type="CDD" id="cd02043">
    <property type="entry name" value="serpinP_plants"/>
    <property type="match status" value="1"/>
</dbReference>
<feature type="region of interest" description="Disordered" evidence="3">
    <location>
        <begin position="1"/>
        <end position="26"/>
    </location>
</feature>
<name>A0A835C3L9_9POAL</name>
<protein>
    <recommendedName>
        <fullName evidence="4">Serpin domain-containing protein</fullName>
    </recommendedName>
</protein>
<sequence length="411" mass="45116">MPTRTPPSLPCSRAAPTSPSVHPAACPHKRARETWVWLEARPSKKARGAADSGLTAFALRLAKHLAEDGGAHNKNLVFSPVSIYTALSLVAGGARGTTLDELLTLLGAASRDELAEFASSVAEGALADRSGSGSDEPLVAFACGLWHEKTFALKPAYRTAAVESYKAKTHAIDFQKKDLITSILPPDSMHSDTALVVANAIYFKGRWSMPFDKKDTQTRQFHLLDGSTVRAPFMQHREDQAVAVHKGFKVLKLAYQPHWLPHWQDTYLGSRKRATGKGARFSMCVFLPDARDGLPELVDQMASRPNFLCDHLPESRSETGEVRLPKFKLSFSSRINSVLEDMGVQAAFNPGKADLKDMLEGDDLQLVVEHVFHKAVIEDFVADHPFAFFVVEELSGTVVFMGHVVDPTRSE</sequence>
<dbReference type="Gene3D" id="2.30.39.10">
    <property type="entry name" value="Alpha-1-antitrypsin, domain 1"/>
    <property type="match status" value="1"/>
</dbReference>
<dbReference type="EMBL" id="JACEFO010001700">
    <property type="protein sequence ID" value="KAF8720077.1"/>
    <property type="molecule type" value="Genomic_DNA"/>
</dbReference>
<feature type="domain" description="Serpin" evidence="4">
    <location>
        <begin position="59"/>
        <end position="407"/>
    </location>
</feature>
<dbReference type="PANTHER" id="PTHR11461:SF379">
    <property type="entry name" value="SERPIN DOMAIN-CONTAINING PROTEIN"/>
    <property type="match status" value="1"/>
</dbReference>
<comment type="similarity">
    <text evidence="1 2">Belongs to the serpin family.</text>
</comment>
<evidence type="ECO:0000256" key="2">
    <source>
        <dbReference type="RuleBase" id="RU000411"/>
    </source>
</evidence>
<evidence type="ECO:0000259" key="4">
    <source>
        <dbReference type="SMART" id="SM00093"/>
    </source>
</evidence>
<dbReference type="Proteomes" id="UP000636709">
    <property type="component" value="Unassembled WGS sequence"/>
</dbReference>
<evidence type="ECO:0000313" key="6">
    <source>
        <dbReference type="Proteomes" id="UP000636709"/>
    </source>
</evidence>
<proteinExistence type="inferred from homology"/>
<keyword evidence="6" id="KW-1185">Reference proteome</keyword>
<evidence type="ECO:0000256" key="3">
    <source>
        <dbReference type="SAM" id="MobiDB-lite"/>
    </source>
</evidence>
<organism evidence="5 6">
    <name type="scientific">Digitaria exilis</name>
    <dbReference type="NCBI Taxonomy" id="1010633"/>
    <lineage>
        <taxon>Eukaryota</taxon>
        <taxon>Viridiplantae</taxon>
        <taxon>Streptophyta</taxon>
        <taxon>Embryophyta</taxon>
        <taxon>Tracheophyta</taxon>
        <taxon>Spermatophyta</taxon>
        <taxon>Magnoliopsida</taxon>
        <taxon>Liliopsida</taxon>
        <taxon>Poales</taxon>
        <taxon>Poaceae</taxon>
        <taxon>PACMAD clade</taxon>
        <taxon>Panicoideae</taxon>
        <taxon>Panicodae</taxon>
        <taxon>Paniceae</taxon>
        <taxon>Anthephorinae</taxon>
        <taxon>Digitaria</taxon>
    </lineage>
</organism>